<feature type="domain" description="Malonyl-CoA:ACP transacylase (MAT)" evidence="7">
    <location>
        <begin position="9"/>
        <end position="303"/>
    </location>
</feature>
<comment type="catalytic activity">
    <reaction evidence="5 6">
        <text>holo-[ACP] + malonyl-CoA = malonyl-[ACP] + CoA</text>
        <dbReference type="Rhea" id="RHEA:41792"/>
        <dbReference type="Rhea" id="RHEA-COMP:9623"/>
        <dbReference type="Rhea" id="RHEA-COMP:9685"/>
        <dbReference type="ChEBI" id="CHEBI:57287"/>
        <dbReference type="ChEBI" id="CHEBI:57384"/>
        <dbReference type="ChEBI" id="CHEBI:64479"/>
        <dbReference type="ChEBI" id="CHEBI:78449"/>
        <dbReference type="EC" id="2.3.1.39"/>
    </reaction>
</comment>
<keyword evidence="4 6" id="KW-0012">Acyltransferase</keyword>
<organism evidence="8 9">
    <name type="scientific">Candidatus Legionella polyplacis</name>
    <dbReference type="NCBI Taxonomy" id="2005262"/>
    <lineage>
        <taxon>Bacteria</taxon>
        <taxon>Pseudomonadati</taxon>
        <taxon>Pseudomonadota</taxon>
        <taxon>Gammaproteobacteria</taxon>
        <taxon>Legionellales</taxon>
        <taxon>Legionellaceae</taxon>
        <taxon>Legionella</taxon>
    </lineage>
</organism>
<dbReference type="SUPFAM" id="SSF52151">
    <property type="entry name" value="FabD/lysophospholipase-like"/>
    <property type="match status" value="1"/>
</dbReference>
<dbReference type="InterPro" id="IPR024925">
    <property type="entry name" value="Malonyl_CoA-ACP_transAc"/>
</dbReference>
<accession>A0ABZ2GXC4</accession>
<proteinExistence type="inferred from homology"/>
<dbReference type="Pfam" id="PF00698">
    <property type="entry name" value="Acyl_transf_1"/>
    <property type="match status" value="1"/>
</dbReference>
<evidence type="ECO:0000313" key="9">
    <source>
        <dbReference type="Proteomes" id="UP001360424"/>
    </source>
</evidence>
<evidence type="ECO:0000256" key="2">
    <source>
        <dbReference type="ARBA" id="ARBA00018953"/>
    </source>
</evidence>
<evidence type="ECO:0000313" key="8">
    <source>
        <dbReference type="EMBL" id="WWR12073.1"/>
    </source>
</evidence>
<reference evidence="8" key="1">
    <citation type="submission" date="2023-09" db="EMBL/GenBank/DDBJ databases">
        <title>Genomes of two closely related lineages of the louse Polyplax serrata with different host specificities.</title>
        <authorList>
            <person name="Martinu J."/>
            <person name="Tarabai H."/>
            <person name="Stefka J."/>
            <person name="Hypsa V."/>
        </authorList>
    </citation>
    <scope>NUCLEOTIDE SEQUENCE [LARGE SCALE GENOMIC DNA]</scope>
    <source>
        <strain evidence="8">HR10_N</strain>
    </source>
</reference>
<dbReference type="EC" id="2.3.1.39" evidence="1 6"/>
<gene>
    <name evidence="8" type="ORF">RQL38_00290</name>
</gene>
<evidence type="ECO:0000256" key="6">
    <source>
        <dbReference type="PIRNR" id="PIRNR000446"/>
    </source>
</evidence>
<dbReference type="InterPro" id="IPR014043">
    <property type="entry name" value="Acyl_transferase_dom"/>
</dbReference>
<dbReference type="InterPro" id="IPR001227">
    <property type="entry name" value="Ac_transferase_dom_sf"/>
</dbReference>
<evidence type="ECO:0000256" key="5">
    <source>
        <dbReference type="ARBA" id="ARBA00048462"/>
    </source>
</evidence>
<evidence type="ECO:0000256" key="1">
    <source>
        <dbReference type="ARBA" id="ARBA00013258"/>
    </source>
</evidence>
<dbReference type="PANTHER" id="PTHR42681:SF1">
    <property type="entry name" value="MALONYL-COA-ACYL CARRIER PROTEIN TRANSACYLASE, MITOCHONDRIAL"/>
    <property type="match status" value="1"/>
</dbReference>
<dbReference type="InterPro" id="IPR016035">
    <property type="entry name" value="Acyl_Trfase/lysoPLipase"/>
</dbReference>
<comment type="similarity">
    <text evidence="6">Belongs to the fabD family.</text>
</comment>
<dbReference type="Proteomes" id="UP001360424">
    <property type="component" value="Chromosome"/>
</dbReference>
<dbReference type="InterPro" id="IPR016036">
    <property type="entry name" value="Malonyl_transacylase_ACP-bd"/>
</dbReference>
<sequence>MVKRKIAFVFPGQGSQSIKLLHKLESSFPMVKDLLYQISECIHYNIWDLITNQSNGHKNKIQHTQLIVLISNIALFKLLEHLNLLNSISYMAGHSVGEYSALFCSNAISLNDVIHLVIKREKLMYNNIMFNKHKGSMAVIVGLNSKKIINICKNVSKFTAKVYLSGFNSKNQITISGYSTAVKKVLDIAIKKGAMFTKLIDVSSPSHCPLLKDIANIFFQYLNTVNFKIPKIPIISNVNAVPYNSINNIRTLLKAQLYCPVQWVKTIKFIKNNGVNLIIECGFGNILTNLIKNIDKKIVTWNINNQLNLEKLVKFISKIENF</sequence>
<dbReference type="InterPro" id="IPR050858">
    <property type="entry name" value="Mal-CoA-ACP_Trans/PKS_FabD"/>
</dbReference>
<dbReference type="SUPFAM" id="SSF55048">
    <property type="entry name" value="Probable ACP-binding domain of malonyl-CoA ACP transacylase"/>
    <property type="match status" value="1"/>
</dbReference>
<dbReference type="GO" id="GO:0004314">
    <property type="term" value="F:[acyl-carrier-protein] S-malonyltransferase activity"/>
    <property type="evidence" value="ECO:0007669"/>
    <property type="project" value="UniProtKB-EC"/>
</dbReference>
<dbReference type="EMBL" id="CP135136">
    <property type="protein sequence ID" value="WWR12073.1"/>
    <property type="molecule type" value="Genomic_DNA"/>
</dbReference>
<evidence type="ECO:0000259" key="7">
    <source>
        <dbReference type="SMART" id="SM00827"/>
    </source>
</evidence>
<evidence type="ECO:0000256" key="3">
    <source>
        <dbReference type="ARBA" id="ARBA00022679"/>
    </source>
</evidence>
<dbReference type="RefSeq" id="WP_338521673.1">
    <property type="nucleotide sequence ID" value="NZ_CP135136.1"/>
</dbReference>
<dbReference type="Gene3D" id="3.40.366.10">
    <property type="entry name" value="Malonyl-Coenzyme A Acyl Carrier Protein, domain 2"/>
    <property type="match status" value="1"/>
</dbReference>
<name>A0ABZ2GXC4_9GAMM</name>
<keyword evidence="3 6" id="KW-0808">Transferase</keyword>
<dbReference type="Gene3D" id="3.30.70.250">
    <property type="entry name" value="Malonyl-CoA ACP transacylase, ACP-binding"/>
    <property type="match status" value="1"/>
</dbReference>
<dbReference type="SMART" id="SM00827">
    <property type="entry name" value="PKS_AT"/>
    <property type="match status" value="1"/>
</dbReference>
<dbReference type="PANTHER" id="PTHR42681">
    <property type="entry name" value="MALONYL-COA-ACYL CARRIER PROTEIN TRANSACYLASE, MITOCHONDRIAL"/>
    <property type="match status" value="1"/>
</dbReference>
<dbReference type="PIRSF" id="PIRSF000446">
    <property type="entry name" value="Mct"/>
    <property type="match status" value="1"/>
</dbReference>
<keyword evidence="9" id="KW-1185">Reference proteome</keyword>
<protein>
    <recommendedName>
        <fullName evidence="2 6">Malonyl CoA-acyl carrier protein transacylase</fullName>
        <ecNumber evidence="1 6">2.3.1.39</ecNumber>
    </recommendedName>
</protein>
<evidence type="ECO:0000256" key="4">
    <source>
        <dbReference type="ARBA" id="ARBA00023315"/>
    </source>
</evidence>